<evidence type="ECO:0008006" key="4">
    <source>
        <dbReference type="Google" id="ProtNLM"/>
    </source>
</evidence>
<dbReference type="Proteomes" id="UP000007519">
    <property type="component" value="Chromosome"/>
</dbReference>
<keyword evidence="1" id="KW-0472">Membrane</keyword>
<evidence type="ECO:0000313" key="2">
    <source>
        <dbReference type="EMBL" id="AFC26402.1"/>
    </source>
</evidence>
<dbReference type="SUPFAM" id="SSF49464">
    <property type="entry name" value="Carboxypeptidase regulatory domain-like"/>
    <property type="match status" value="1"/>
</dbReference>
<accession>H6L6X2</accession>
<dbReference type="EMBL" id="CP002831">
    <property type="protein sequence ID" value="AFC26402.1"/>
    <property type="molecule type" value="Genomic_DNA"/>
</dbReference>
<dbReference type="KEGG" id="sgn:SGRA_3681"/>
<sequence>MKVEIVHDSLALIIYEKTSAEVKTRMKALSMLQNRFFYYKMNENMVLGQAELSFIRPFLEELNLRTEERAFISKSQAILDRQERQNRMRKNAIILMGATLIMTPFAVWGWYNASLAQTEAAMAHKKAEEVKKENEVFRKAITKSGNLKIKPLPPESEGGTAQLEIGYASLFIEGRVKDENGQGLSNAQIFFMGAQVRSDPKGFFKFNLVLHPIDLTKKNIVLEVKRKGYLPKEQAIKIQPKLKLDIALEKVE</sequence>
<keyword evidence="1" id="KW-0812">Transmembrane</keyword>
<evidence type="ECO:0000256" key="1">
    <source>
        <dbReference type="SAM" id="Phobius"/>
    </source>
</evidence>
<dbReference type="OrthoDB" id="9768177at2"/>
<feature type="transmembrane region" description="Helical" evidence="1">
    <location>
        <begin position="91"/>
        <end position="111"/>
    </location>
</feature>
<keyword evidence="1" id="KW-1133">Transmembrane helix</keyword>
<proteinExistence type="predicted"/>
<organism evidence="2 3">
    <name type="scientific">Saprospira grandis (strain Lewin)</name>
    <dbReference type="NCBI Taxonomy" id="984262"/>
    <lineage>
        <taxon>Bacteria</taxon>
        <taxon>Pseudomonadati</taxon>
        <taxon>Bacteroidota</taxon>
        <taxon>Saprospiria</taxon>
        <taxon>Saprospirales</taxon>
        <taxon>Saprospiraceae</taxon>
        <taxon>Saprospira</taxon>
    </lineage>
</organism>
<dbReference type="InterPro" id="IPR008969">
    <property type="entry name" value="CarboxyPept-like_regulatory"/>
</dbReference>
<dbReference type="RefSeq" id="WP_015693992.1">
    <property type="nucleotide sequence ID" value="NC_016940.1"/>
</dbReference>
<keyword evidence="3" id="KW-1185">Reference proteome</keyword>
<name>H6L6X2_SAPGL</name>
<gene>
    <name evidence="2" type="ordered locus">SGRA_3681</name>
</gene>
<dbReference type="Gene3D" id="2.60.40.1120">
    <property type="entry name" value="Carboxypeptidase-like, regulatory domain"/>
    <property type="match status" value="1"/>
</dbReference>
<reference evidence="2 3" key="1">
    <citation type="journal article" date="2012" name="Stand. Genomic Sci.">
        <title>Complete genome sequencing and analysis of Saprospira grandis str. Lewin, a predatory marine bacterium.</title>
        <authorList>
            <person name="Saw J.H."/>
            <person name="Yuryev A."/>
            <person name="Kanbe M."/>
            <person name="Hou S."/>
            <person name="Young A.G."/>
            <person name="Aizawa S."/>
            <person name="Alam M."/>
        </authorList>
    </citation>
    <scope>NUCLEOTIDE SEQUENCE [LARGE SCALE GENOMIC DNA]</scope>
    <source>
        <strain evidence="2 3">Lewin</strain>
    </source>
</reference>
<dbReference type="STRING" id="984262.SGRA_3681"/>
<protein>
    <recommendedName>
        <fullName evidence="4">Carboxypeptidase regulatory-like domain-containing protein</fullName>
    </recommendedName>
</protein>
<dbReference type="AlphaFoldDB" id="H6L6X2"/>
<dbReference type="HOGENOM" id="CLU_1097909_0_0_10"/>
<evidence type="ECO:0000313" key="3">
    <source>
        <dbReference type="Proteomes" id="UP000007519"/>
    </source>
</evidence>